<keyword evidence="6" id="KW-0868">Chloride</keyword>
<name>A0AAV5TRY0_9BILA</name>
<evidence type="ECO:0000256" key="5">
    <source>
        <dbReference type="ARBA" id="ARBA00034769"/>
    </source>
</evidence>
<feature type="transmembrane region" description="Helical" evidence="6">
    <location>
        <begin position="28"/>
        <end position="46"/>
    </location>
</feature>
<proteinExistence type="inferred from homology"/>
<feature type="transmembrane region" description="Helical" evidence="6">
    <location>
        <begin position="96"/>
        <end position="116"/>
    </location>
</feature>
<organism evidence="7 8">
    <name type="scientific">Pristionchus entomophagus</name>
    <dbReference type="NCBI Taxonomy" id="358040"/>
    <lineage>
        <taxon>Eukaryota</taxon>
        <taxon>Metazoa</taxon>
        <taxon>Ecdysozoa</taxon>
        <taxon>Nematoda</taxon>
        <taxon>Chromadorea</taxon>
        <taxon>Rhabditida</taxon>
        <taxon>Rhabditina</taxon>
        <taxon>Diplogasteromorpha</taxon>
        <taxon>Diplogasteroidea</taxon>
        <taxon>Neodiplogasteridae</taxon>
        <taxon>Pristionchus</taxon>
    </lineage>
</organism>
<evidence type="ECO:0000256" key="1">
    <source>
        <dbReference type="ARBA" id="ARBA00004370"/>
    </source>
</evidence>
<accession>A0AAV5TRY0</accession>
<feature type="non-terminal residue" evidence="7">
    <location>
        <position position="408"/>
    </location>
</feature>
<keyword evidence="6" id="KW-1003">Cell membrane</keyword>
<keyword evidence="6" id="KW-0406">Ion transport</keyword>
<keyword evidence="8" id="KW-1185">Reference proteome</keyword>
<dbReference type="InterPro" id="IPR021134">
    <property type="entry name" value="Bestrophin-like"/>
</dbReference>
<dbReference type="EMBL" id="BTSX01000004">
    <property type="protein sequence ID" value="GMS97214.1"/>
    <property type="molecule type" value="Genomic_DNA"/>
</dbReference>
<keyword evidence="4 6" id="KW-0472">Membrane</keyword>
<dbReference type="Pfam" id="PF01062">
    <property type="entry name" value="Bestrophin"/>
    <property type="match status" value="1"/>
</dbReference>
<evidence type="ECO:0000313" key="7">
    <source>
        <dbReference type="EMBL" id="GMS97214.1"/>
    </source>
</evidence>
<dbReference type="PANTHER" id="PTHR10736:SF33">
    <property type="entry name" value="BESTROPHIN HOMOLOG"/>
    <property type="match status" value="1"/>
</dbReference>
<comment type="subcellular location">
    <subcellularLocation>
        <location evidence="6">Cell membrane</location>
        <topology evidence="6">Multi-pass membrane protein</topology>
    </subcellularLocation>
    <subcellularLocation>
        <location evidence="1">Membrane</location>
    </subcellularLocation>
</comment>
<protein>
    <recommendedName>
        <fullName evidence="6">Bestrophin homolog</fullName>
    </recommendedName>
</protein>
<evidence type="ECO:0000256" key="6">
    <source>
        <dbReference type="RuleBase" id="RU363126"/>
    </source>
</evidence>
<evidence type="ECO:0000256" key="2">
    <source>
        <dbReference type="ARBA" id="ARBA00022692"/>
    </source>
</evidence>
<dbReference type="AlphaFoldDB" id="A0AAV5TRY0"/>
<dbReference type="InterPro" id="IPR000615">
    <property type="entry name" value="Bestrophin"/>
</dbReference>
<sequence>MTVTYSLDVSNCSSFSLYRLLFRWKGSIWKYVIFDLAIWCSLYFLISVSYRCWMNTSQREIFEDICVYFNSYSEYIPITFMLGFYVSTVYTRWWDIFGNIGWIDSPALLIASCIIGSDESNRVMRRNLIRYLVLTQALVFRDVSASVKKRFPTMDHMVTAGLMTCREKEEFDKIESAHIKYWQPMHWAFSIVKCARAEGRISDIIFIDLLEKFRQYRVNVLSLTLYDWISVPLGYTQVVHVAVRSYFAVALLGRQYLSTARDIPNSKTIDLYIPIMTILQYVFFIGWMKVAEVLLNPLGEDDDDFECNYILDRNLQVGFAIVDAAYENFPSQQKDPFWHESIPQLLHTTESAERPVNPNVGSCADLETEFDNKRKESVMLLPRRVSVSHRSLAWDRTADLIVPVGRDR</sequence>
<dbReference type="GO" id="GO:0005254">
    <property type="term" value="F:chloride channel activity"/>
    <property type="evidence" value="ECO:0007669"/>
    <property type="project" value="UniProtKB-KW"/>
</dbReference>
<evidence type="ECO:0000256" key="4">
    <source>
        <dbReference type="ARBA" id="ARBA00023136"/>
    </source>
</evidence>
<dbReference type="GO" id="GO:0034707">
    <property type="term" value="C:chloride channel complex"/>
    <property type="evidence" value="ECO:0007669"/>
    <property type="project" value="UniProtKB-KW"/>
</dbReference>
<comment type="similarity">
    <text evidence="5 6">Belongs to the anion channel-forming bestrophin (TC 1.A.46) family. Calcium-sensitive chloride channel subfamily.</text>
</comment>
<evidence type="ECO:0000313" key="8">
    <source>
        <dbReference type="Proteomes" id="UP001432027"/>
    </source>
</evidence>
<keyword evidence="6" id="KW-0869">Chloride channel</keyword>
<dbReference type="GO" id="GO:0005886">
    <property type="term" value="C:plasma membrane"/>
    <property type="evidence" value="ECO:0007669"/>
    <property type="project" value="UniProtKB-SubCell"/>
</dbReference>
<dbReference type="Proteomes" id="UP001432027">
    <property type="component" value="Unassembled WGS sequence"/>
</dbReference>
<evidence type="ECO:0000256" key="3">
    <source>
        <dbReference type="ARBA" id="ARBA00022989"/>
    </source>
</evidence>
<reference evidence="7" key="1">
    <citation type="submission" date="2023-10" db="EMBL/GenBank/DDBJ databases">
        <title>Genome assembly of Pristionchus species.</title>
        <authorList>
            <person name="Yoshida K."/>
            <person name="Sommer R.J."/>
        </authorList>
    </citation>
    <scope>NUCLEOTIDE SEQUENCE</scope>
    <source>
        <strain evidence="7">RS0144</strain>
    </source>
</reference>
<feature type="transmembrane region" description="Helical" evidence="6">
    <location>
        <begin position="269"/>
        <end position="288"/>
    </location>
</feature>
<comment type="function">
    <text evidence="6">Forms chloride channels.</text>
</comment>
<gene>
    <name evidence="7" type="ORF">PENTCL1PPCAC_19389</name>
</gene>
<dbReference type="PANTHER" id="PTHR10736">
    <property type="entry name" value="BESTROPHIN"/>
    <property type="match status" value="1"/>
</dbReference>
<comment type="caution">
    <text evidence="7">The sequence shown here is derived from an EMBL/GenBank/DDBJ whole genome shotgun (WGS) entry which is preliminary data.</text>
</comment>
<feature type="transmembrane region" description="Helical" evidence="6">
    <location>
        <begin position="67"/>
        <end position="90"/>
    </location>
</feature>
<keyword evidence="6" id="KW-0407">Ion channel</keyword>
<keyword evidence="3 6" id="KW-1133">Transmembrane helix</keyword>
<keyword evidence="6" id="KW-0813">Transport</keyword>
<keyword evidence="2 6" id="KW-0812">Transmembrane</keyword>